<sequence>MNWFKELIVEKCSNAQMVFNIFRRSMISRAVLYFRLAILESFLSFQHYLQSTDFKGICLNIDRQTTYETKIPYKPERFAVLALCQSLSGRLIEPILPGIPGEKFYGSLVARQVFSLATMISPIIESLRRFSIGPDTNVKVKTSNLSILWVQFDIRRERVG</sequence>
<comment type="caution">
    <text evidence="1">The sequence shown here is derived from an EMBL/GenBank/DDBJ whole genome shotgun (WGS) entry which is preliminary data.</text>
</comment>
<keyword evidence="2" id="KW-1185">Reference proteome</keyword>
<proteinExistence type="predicted"/>
<dbReference type="EMBL" id="JAPEIS010000003">
    <property type="protein sequence ID" value="KAJ8068001.1"/>
    <property type="molecule type" value="Genomic_DNA"/>
</dbReference>
<gene>
    <name evidence="1" type="ORF">OCU04_003579</name>
</gene>
<organism evidence="1 2">
    <name type="scientific">Sclerotinia nivalis</name>
    <dbReference type="NCBI Taxonomy" id="352851"/>
    <lineage>
        <taxon>Eukaryota</taxon>
        <taxon>Fungi</taxon>
        <taxon>Dikarya</taxon>
        <taxon>Ascomycota</taxon>
        <taxon>Pezizomycotina</taxon>
        <taxon>Leotiomycetes</taxon>
        <taxon>Helotiales</taxon>
        <taxon>Sclerotiniaceae</taxon>
        <taxon>Sclerotinia</taxon>
    </lineage>
</organism>
<accession>A0A9X0AS81</accession>
<protein>
    <submittedName>
        <fullName evidence="1">Uncharacterized protein</fullName>
    </submittedName>
</protein>
<evidence type="ECO:0000313" key="2">
    <source>
        <dbReference type="Proteomes" id="UP001152300"/>
    </source>
</evidence>
<dbReference type="Proteomes" id="UP001152300">
    <property type="component" value="Unassembled WGS sequence"/>
</dbReference>
<dbReference type="AlphaFoldDB" id="A0A9X0AS81"/>
<reference evidence="1" key="1">
    <citation type="submission" date="2022-11" db="EMBL/GenBank/DDBJ databases">
        <title>Genome Resource of Sclerotinia nivalis Strain SnTB1, a Plant Pathogen Isolated from American Ginseng.</title>
        <authorList>
            <person name="Fan S."/>
        </authorList>
    </citation>
    <scope>NUCLEOTIDE SEQUENCE</scope>
    <source>
        <strain evidence="1">SnTB1</strain>
    </source>
</reference>
<name>A0A9X0AS81_9HELO</name>
<evidence type="ECO:0000313" key="1">
    <source>
        <dbReference type="EMBL" id="KAJ8068001.1"/>
    </source>
</evidence>